<dbReference type="PANTHER" id="PTHR18952:SF208">
    <property type="entry name" value="CARBONIC ANHYDRASE XA-RELATED"/>
    <property type="match status" value="1"/>
</dbReference>
<dbReference type="SMART" id="SM01057">
    <property type="entry name" value="Carb_anhydrase"/>
    <property type="match status" value="1"/>
</dbReference>
<proteinExistence type="inferred from homology"/>
<dbReference type="GO" id="GO:0008270">
    <property type="term" value="F:zinc ion binding"/>
    <property type="evidence" value="ECO:0007669"/>
    <property type="project" value="InterPro"/>
</dbReference>
<name>A0AAV2R135_MEGNR</name>
<dbReference type="SUPFAM" id="SSF51069">
    <property type="entry name" value="Carbonic anhydrase"/>
    <property type="match status" value="1"/>
</dbReference>
<keyword evidence="2" id="KW-1133">Transmembrane helix</keyword>
<evidence type="ECO:0000313" key="5">
    <source>
        <dbReference type="Proteomes" id="UP001497623"/>
    </source>
</evidence>
<evidence type="ECO:0000256" key="1">
    <source>
        <dbReference type="ARBA" id="ARBA00010718"/>
    </source>
</evidence>
<reference evidence="4 5" key="1">
    <citation type="submission" date="2024-05" db="EMBL/GenBank/DDBJ databases">
        <authorList>
            <person name="Wallberg A."/>
        </authorList>
    </citation>
    <scope>NUCLEOTIDE SEQUENCE [LARGE SCALE GENOMIC DNA]</scope>
</reference>
<organism evidence="4 5">
    <name type="scientific">Meganyctiphanes norvegica</name>
    <name type="common">Northern krill</name>
    <name type="synonym">Thysanopoda norvegica</name>
    <dbReference type="NCBI Taxonomy" id="48144"/>
    <lineage>
        <taxon>Eukaryota</taxon>
        <taxon>Metazoa</taxon>
        <taxon>Ecdysozoa</taxon>
        <taxon>Arthropoda</taxon>
        <taxon>Crustacea</taxon>
        <taxon>Multicrustacea</taxon>
        <taxon>Malacostraca</taxon>
        <taxon>Eumalacostraca</taxon>
        <taxon>Eucarida</taxon>
        <taxon>Euphausiacea</taxon>
        <taxon>Euphausiidae</taxon>
        <taxon>Meganyctiphanes</taxon>
    </lineage>
</organism>
<comment type="similarity">
    <text evidence="1">Belongs to the alpha-carbonic anhydrase family.</text>
</comment>
<keyword evidence="5" id="KW-1185">Reference proteome</keyword>
<dbReference type="InterPro" id="IPR001148">
    <property type="entry name" value="CA_dom"/>
</dbReference>
<dbReference type="GO" id="GO:0006730">
    <property type="term" value="P:one-carbon metabolic process"/>
    <property type="evidence" value="ECO:0007669"/>
    <property type="project" value="TreeGrafter"/>
</dbReference>
<sequence length="263" mass="29194">MTTTTTPLRGCCCCYISGCTALTAVLILLLFNHGVEGSTSAPGIDWSQWWTYDGISGPRFWGVINPAWQMCRDGRRQSPINIDPKTLLFDPNLTPFTLDKVTVGGELSNTGHSIEWRAAKDAQLMNLTGGPLSYKYTITHARLHFGASDQQGSEHLLDNHAFPAELQLYGFNSQLYRNFSQASGQVYGVVAIALLVQLGERMTPEFRVLLEGVTKIKFGDSYDIEPPFPQGNLLPRTNLYLSLEGNILIYGFHKCITCIILNK</sequence>
<protein>
    <recommendedName>
        <fullName evidence="3">Alpha-carbonic anhydrase domain-containing protein</fullName>
    </recommendedName>
</protein>
<dbReference type="PANTHER" id="PTHR18952">
    <property type="entry name" value="CARBONIC ANHYDRASE"/>
    <property type="match status" value="1"/>
</dbReference>
<dbReference type="PROSITE" id="PS51144">
    <property type="entry name" value="ALPHA_CA_2"/>
    <property type="match status" value="1"/>
</dbReference>
<feature type="non-terminal residue" evidence="4">
    <location>
        <position position="263"/>
    </location>
</feature>
<dbReference type="Gene3D" id="3.10.200.10">
    <property type="entry name" value="Alpha carbonic anhydrase"/>
    <property type="match status" value="1"/>
</dbReference>
<dbReference type="Pfam" id="PF00194">
    <property type="entry name" value="Carb_anhydrase"/>
    <property type="match status" value="1"/>
</dbReference>
<dbReference type="InterPro" id="IPR036398">
    <property type="entry name" value="CA_dom_sf"/>
</dbReference>
<feature type="transmembrane region" description="Helical" evidence="2">
    <location>
        <begin position="12"/>
        <end position="31"/>
    </location>
</feature>
<evidence type="ECO:0000256" key="2">
    <source>
        <dbReference type="SAM" id="Phobius"/>
    </source>
</evidence>
<evidence type="ECO:0000259" key="3">
    <source>
        <dbReference type="PROSITE" id="PS51144"/>
    </source>
</evidence>
<keyword evidence="2" id="KW-0472">Membrane</keyword>
<comment type="caution">
    <text evidence="4">The sequence shown here is derived from an EMBL/GenBank/DDBJ whole genome shotgun (WGS) entry which is preliminary data.</text>
</comment>
<dbReference type="Proteomes" id="UP001497623">
    <property type="component" value="Unassembled WGS sequence"/>
</dbReference>
<dbReference type="AlphaFoldDB" id="A0AAV2R135"/>
<gene>
    <name evidence="4" type="ORF">MNOR_LOCUS18341</name>
</gene>
<accession>A0AAV2R135</accession>
<evidence type="ECO:0000313" key="4">
    <source>
        <dbReference type="EMBL" id="CAL4106457.1"/>
    </source>
</evidence>
<feature type="domain" description="Alpha-carbonic anhydrase" evidence="3">
    <location>
        <begin position="48"/>
        <end position="263"/>
    </location>
</feature>
<dbReference type="EMBL" id="CAXKWB010013059">
    <property type="protein sequence ID" value="CAL4106457.1"/>
    <property type="molecule type" value="Genomic_DNA"/>
</dbReference>
<keyword evidence="2" id="KW-0812">Transmembrane</keyword>
<dbReference type="InterPro" id="IPR023561">
    <property type="entry name" value="Carbonic_anhydrase_a-class"/>
</dbReference>
<dbReference type="GO" id="GO:0004089">
    <property type="term" value="F:carbonate dehydratase activity"/>
    <property type="evidence" value="ECO:0007669"/>
    <property type="project" value="InterPro"/>
</dbReference>